<proteinExistence type="predicted"/>
<evidence type="ECO:0000313" key="2">
    <source>
        <dbReference type="EMBL" id="KAH3696217.1"/>
    </source>
</evidence>
<dbReference type="Proteomes" id="UP000828390">
    <property type="component" value="Unassembled WGS sequence"/>
</dbReference>
<sequence>MGVGKMYADYPYHPPPTAPDNTRNGAAARATGSNFTQGITSQGSTRNGPMGSNTHQTSLLNVSDCRELKSAQTMHMAHANNLHNFQRHKTSLDIDHSNKQNTDTVQMAEGEHEQKSRLFEYNRVPGHSVEHSRHGNRLEHLKHEQDLEHLKQRHELEEAKLRDALMHPPHRSKISETHYSPYPGVAKVEYNEDFYTKGQGFLSRLQEEQNTEQEYVAFQNIKHHIIHRDEYNK</sequence>
<gene>
    <name evidence="2" type="ORF">DPMN_083682</name>
</gene>
<protein>
    <submittedName>
        <fullName evidence="2">Uncharacterized protein</fullName>
    </submittedName>
</protein>
<name>A0A9D4BII3_DREPO</name>
<evidence type="ECO:0000313" key="3">
    <source>
        <dbReference type="Proteomes" id="UP000828390"/>
    </source>
</evidence>
<evidence type="ECO:0000256" key="1">
    <source>
        <dbReference type="SAM" id="MobiDB-lite"/>
    </source>
</evidence>
<accession>A0A9D4BII3</accession>
<comment type="caution">
    <text evidence="2">The sequence shown here is derived from an EMBL/GenBank/DDBJ whole genome shotgun (WGS) entry which is preliminary data.</text>
</comment>
<feature type="compositionally biased region" description="Polar residues" evidence="1">
    <location>
        <begin position="31"/>
        <end position="57"/>
    </location>
</feature>
<organism evidence="2 3">
    <name type="scientific">Dreissena polymorpha</name>
    <name type="common">Zebra mussel</name>
    <name type="synonym">Mytilus polymorpha</name>
    <dbReference type="NCBI Taxonomy" id="45954"/>
    <lineage>
        <taxon>Eukaryota</taxon>
        <taxon>Metazoa</taxon>
        <taxon>Spiralia</taxon>
        <taxon>Lophotrochozoa</taxon>
        <taxon>Mollusca</taxon>
        <taxon>Bivalvia</taxon>
        <taxon>Autobranchia</taxon>
        <taxon>Heteroconchia</taxon>
        <taxon>Euheterodonta</taxon>
        <taxon>Imparidentia</taxon>
        <taxon>Neoheterodontei</taxon>
        <taxon>Myida</taxon>
        <taxon>Dreissenoidea</taxon>
        <taxon>Dreissenidae</taxon>
        <taxon>Dreissena</taxon>
    </lineage>
</organism>
<dbReference type="EMBL" id="JAIWYP010000016">
    <property type="protein sequence ID" value="KAH3696217.1"/>
    <property type="molecule type" value="Genomic_DNA"/>
</dbReference>
<feature type="region of interest" description="Disordered" evidence="1">
    <location>
        <begin position="1"/>
        <end position="57"/>
    </location>
</feature>
<dbReference type="AlphaFoldDB" id="A0A9D4BII3"/>
<keyword evidence="3" id="KW-1185">Reference proteome</keyword>
<reference evidence="2" key="2">
    <citation type="submission" date="2020-11" db="EMBL/GenBank/DDBJ databases">
        <authorList>
            <person name="McCartney M.A."/>
            <person name="Auch B."/>
            <person name="Kono T."/>
            <person name="Mallez S."/>
            <person name="Becker A."/>
            <person name="Gohl D.M."/>
            <person name="Silverstein K.A.T."/>
            <person name="Koren S."/>
            <person name="Bechman K.B."/>
            <person name="Herman A."/>
            <person name="Abrahante J.E."/>
            <person name="Garbe J."/>
        </authorList>
    </citation>
    <scope>NUCLEOTIDE SEQUENCE</scope>
    <source>
        <strain evidence="2">Duluth1</strain>
        <tissue evidence="2">Whole animal</tissue>
    </source>
</reference>
<reference evidence="2" key="1">
    <citation type="journal article" date="2019" name="bioRxiv">
        <title>The Genome of the Zebra Mussel, Dreissena polymorpha: A Resource for Invasive Species Research.</title>
        <authorList>
            <person name="McCartney M.A."/>
            <person name="Auch B."/>
            <person name="Kono T."/>
            <person name="Mallez S."/>
            <person name="Zhang Y."/>
            <person name="Obille A."/>
            <person name="Becker A."/>
            <person name="Abrahante J.E."/>
            <person name="Garbe J."/>
            <person name="Badalamenti J.P."/>
            <person name="Herman A."/>
            <person name="Mangelson H."/>
            <person name="Liachko I."/>
            <person name="Sullivan S."/>
            <person name="Sone E.D."/>
            <person name="Koren S."/>
            <person name="Silverstein K.A.T."/>
            <person name="Beckman K.B."/>
            <person name="Gohl D.M."/>
        </authorList>
    </citation>
    <scope>NUCLEOTIDE SEQUENCE</scope>
    <source>
        <strain evidence="2">Duluth1</strain>
        <tissue evidence="2">Whole animal</tissue>
    </source>
</reference>